<sequence length="127" mass="13810">MKKHLFPLIAALAFPLAHAADSALDAARLFFEAVRDQQGAAAVAQLAIPSDQRDAFQHMIDNGDITRIFADHGGIDHFSIDETGVKSDTYQLVRVTVYGKDGSSAPFGDILIIHTADRGWLVDARSF</sequence>
<dbReference type="EMBL" id="FKLO01000041">
    <property type="protein sequence ID" value="SAM62955.1"/>
    <property type="molecule type" value="Genomic_DNA"/>
</dbReference>
<dbReference type="AlphaFoldDB" id="A0A1C3H3T6"/>
<dbReference type="Proteomes" id="UP000190837">
    <property type="component" value="Unassembled WGS sequence"/>
</dbReference>
<feature type="chain" id="PRO_5008674833" description="DUF4878 domain-containing protein" evidence="1">
    <location>
        <begin position="20"/>
        <end position="127"/>
    </location>
</feature>
<feature type="signal peptide" evidence="1">
    <location>
        <begin position="1"/>
        <end position="19"/>
    </location>
</feature>
<evidence type="ECO:0008006" key="4">
    <source>
        <dbReference type="Google" id="ProtNLM"/>
    </source>
</evidence>
<evidence type="ECO:0000313" key="3">
    <source>
        <dbReference type="Proteomes" id="UP000190837"/>
    </source>
</evidence>
<evidence type="ECO:0000256" key="1">
    <source>
        <dbReference type="SAM" id="SignalP"/>
    </source>
</evidence>
<reference evidence="3" key="1">
    <citation type="submission" date="2016-04" db="EMBL/GenBank/DDBJ databases">
        <authorList>
            <person name="Tagini F."/>
        </authorList>
    </citation>
    <scope>NUCLEOTIDE SEQUENCE [LARGE SCALE GENOMIC DNA]</scope>
    <source>
        <strain evidence="3">CHUV0807</strain>
    </source>
</reference>
<proteinExistence type="predicted"/>
<accession>A0A1C3H3T6</accession>
<evidence type="ECO:0000313" key="2">
    <source>
        <dbReference type="EMBL" id="SAM62955.1"/>
    </source>
</evidence>
<keyword evidence="1" id="KW-0732">Signal</keyword>
<name>A0A1C3H3T6_9GAMM</name>
<gene>
    <name evidence="2" type="ORF">CHUV0807_1065</name>
</gene>
<protein>
    <recommendedName>
        <fullName evidence="4">DUF4878 domain-containing protein</fullName>
    </recommendedName>
</protein>
<dbReference type="Gene3D" id="3.10.450.50">
    <property type="match status" value="1"/>
</dbReference>
<dbReference type="RefSeq" id="WP_079540255.1">
    <property type="nucleotide sequence ID" value="NZ_FKLO01000041.1"/>
</dbReference>
<organism evidence="2 3">
    <name type="scientific">Cardiobacterium hominis</name>
    <dbReference type="NCBI Taxonomy" id="2718"/>
    <lineage>
        <taxon>Bacteria</taxon>
        <taxon>Pseudomonadati</taxon>
        <taxon>Pseudomonadota</taxon>
        <taxon>Gammaproteobacteria</taxon>
        <taxon>Cardiobacteriales</taxon>
        <taxon>Cardiobacteriaceae</taxon>
        <taxon>Cardiobacterium</taxon>
    </lineage>
</organism>